<evidence type="ECO:0008006" key="3">
    <source>
        <dbReference type="Google" id="ProtNLM"/>
    </source>
</evidence>
<keyword evidence="2" id="KW-1185">Reference proteome</keyword>
<gene>
    <name evidence="1" type="ORF">K458DRAFT_311662</name>
</gene>
<sequence length="398" mass="45413">MMMYYGSYPFPPDSKAQMTSDVFLIGIAMLSRKRWWLLWKRYPVRNGLPVTRERGPMDEVRILFQSMAKLPGTEMQVLTSRQVEDNEDLLDVLVAIMQKRPDRATFTRRDLLPIAEALPSSSSRRLHRKIDLDDLRALLTLVMDLYGIFLDHSPKITSRILESLSRSFSNFPSDSEDIEWGKFNTANIQSFPNLLSTLLGFFENTFQISNHCWPEPTLLPTNCRIQQVISYSEILSAERFFQLIFVLPGALALHFSVITFQGRPDGNNARLPALLDTAGSLFLIKALNDSRSTPEEREVILAVFTGAPPEKYVDHFFMPGSWQNGSIVLSLAPSHIVYYAKREENEVGELTVDMDPGTLLLCAPGVEIQFHDEMRLLKMDTESSSFECKVEMLEVWSM</sequence>
<organism evidence="1 2">
    <name type="scientific">Lentithecium fluviatile CBS 122367</name>
    <dbReference type="NCBI Taxonomy" id="1168545"/>
    <lineage>
        <taxon>Eukaryota</taxon>
        <taxon>Fungi</taxon>
        <taxon>Dikarya</taxon>
        <taxon>Ascomycota</taxon>
        <taxon>Pezizomycotina</taxon>
        <taxon>Dothideomycetes</taxon>
        <taxon>Pleosporomycetidae</taxon>
        <taxon>Pleosporales</taxon>
        <taxon>Massarineae</taxon>
        <taxon>Lentitheciaceae</taxon>
        <taxon>Lentithecium</taxon>
    </lineage>
</organism>
<proteinExistence type="predicted"/>
<dbReference type="EMBL" id="MU005596">
    <property type="protein sequence ID" value="KAF2680444.1"/>
    <property type="molecule type" value="Genomic_DNA"/>
</dbReference>
<name>A0A6G1IQB7_9PLEO</name>
<dbReference type="AlphaFoldDB" id="A0A6G1IQB7"/>
<protein>
    <recommendedName>
        <fullName evidence="3">TLDc domain-containing protein</fullName>
    </recommendedName>
</protein>
<dbReference type="OrthoDB" id="3736964at2759"/>
<dbReference type="Proteomes" id="UP000799291">
    <property type="component" value="Unassembled WGS sequence"/>
</dbReference>
<accession>A0A6G1IQB7</accession>
<reference evidence="1" key="1">
    <citation type="journal article" date="2020" name="Stud. Mycol.">
        <title>101 Dothideomycetes genomes: a test case for predicting lifestyles and emergence of pathogens.</title>
        <authorList>
            <person name="Haridas S."/>
            <person name="Albert R."/>
            <person name="Binder M."/>
            <person name="Bloem J."/>
            <person name="Labutti K."/>
            <person name="Salamov A."/>
            <person name="Andreopoulos B."/>
            <person name="Baker S."/>
            <person name="Barry K."/>
            <person name="Bills G."/>
            <person name="Bluhm B."/>
            <person name="Cannon C."/>
            <person name="Castanera R."/>
            <person name="Culley D."/>
            <person name="Daum C."/>
            <person name="Ezra D."/>
            <person name="Gonzalez J."/>
            <person name="Henrissat B."/>
            <person name="Kuo A."/>
            <person name="Liang C."/>
            <person name="Lipzen A."/>
            <person name="Lutzoni F."/>
            <person name="Magnuson J."/>
            <person name="Mondo S."/>
            <person name="Nolan M."/>
            <person name="Ohm R."/>
            <person name="Pangilinan J."/>
            <person name="Park H.-J."/>
            <person name="Ramirez L."/>
            <person name="Alfaro M."/>
            <person name="Sun H."/>
            <person name="Tritt A."/>
            <person name="Yoshinaga Y."/>
            <person name="Zwiers L.-H."/>
            <person name="Turgeon B."/>
            <person name="Goodwin S."/>
            <person name="Spatafora J."/>
            <person name="Crous P."/>
            <person name="Grigoriev I."/>
        </authorList>
    </citation>
    <scope>NUCLEOTIDE SEQUENCE</scope>
    <source>
        <strain evidence="1">CBS 122367</strain>
    </source>
</reference>
<evidence type="ECO:0000313" key="1">
    <source>
        <dbReference type="EMBL" id="KAF2680444.1"/>
    </source>
</evidence>
<evidence type="ECO:0000313" key="2">
    <source>
        <dbReference type="Proteomes" id="UP000799291"/>
    </source>
</evidence>